<protein>
    <submittedName>
        <fullName evidence="1">Uncharacterized protein</fullName>
    </submittedName>
</protein>
<name>A0ABD3S4Y4_9LAMI</name>
<sequence>MTVEKCRLRPRCDKNNDTSLVVVLVTGDKAPPPPLFWSQPERSGASPVKLPYPERSFCLQHIVQFYIFFYGPGLNPLIKNVINEKNAASHKREIYYTFFIYVNLLF</sequence>
<keyword evidence="2" id="KW-1185">Reference proteome</keyword>
<dbReference type="EMBL" id="JBJXBP010000007">
    <property type="protein sequence ID" value="KAL3819512.1"/>
    <property type="molecule type" value="Genomic_DNA"/>
</dbReference>
<proteinExistence type="predicted"/>
<gene>
    <name evidence="1" type="ORF">ACJIZ3_005417</name>
</gene>
<evidence type="ECO:0000313" key="2">
    <source>
        <dbReference type="Proteomes" id="UP001634393"/>
    </source>
</evidence>
<evidence type="ECO:0000313" key="1">
    <source>
        <dbReference type="EMBL" id="KAL3819512.1"/>
    </source>
</evidence>
<accession>A0ABD3S4Y4</accession>
<organism evidence="1 2">
    <name type="scientific">Penstemon smallii</name>
    <dbReference type="NCBI Taxonomy" id="265156"/>
    <lineage>
        <taxon>Eukaryota</taxon>
        <taxon>Viridiplantae</taxon>
        <taxon>Streptophyta</taxon>
        <taxon>Embryophyta</taxon>
        <taxon>Tracheophyta</taxon>
        <taxon>Spermatophyta</taxon>
        <taxon>Magnoliopsida</taxon>
        <taxon>eudicotyledons</taxon>
        <taxon>Gunneridae</taxon>
        <taxon>Pentapetalae</taxon>
        <taxon>asterids</taxon>
        <taxon>lamiids</taxon>
        <taxon>Lamiales</taxon>
        <taxon>Plantaginaceae</taxon>
        <taxon>Cheloneae</taxon>
        <taxon>Penstemon</taxon>
    </lineage>
</organism>
<dbReference type="AlphaFoldDB" id="A0ABD3S4Y4"/>
<comment type="caution">
    <text evidence="1">The sequence shown here is derived from an EMBL/GenBank/DDBJ whole genome shotgun (WGS) entry which is preliminary data.</text>
</comment>
<dbReference type="Proteomes" id="UP001634393">
    <property type="component" value="Unassembled WGS sequence"/>
</dbReference>
<reference evidence="1 2" key="1">
    <citation type="submission" date="2024-12" db="EMBL/GenBank/DDBJ databases">
        <title>The unique morphological basis and parallel evolutionary history of personate flowers in Penstemon.</title>
        <authorList>
            <person name="Depatie T.H."/>
            <person name="Wessinger C.A."/>
        </authorList>
    </citation>
    <scope>NUCLEOTIDE SEQUENCE [LARGE SCALE GENOMIC DNA]</scope>
    <source>
        <strain evidence="1">WTNN_2</strain>
        <tissue evidence="1">Leaf</tissue>
    </source>
</reference>